<dbReference type="AlphaFoldDB" id="A0A4U8Q748"/>
<dbReference type="PANTHER" id="PTHR47506:SF3">
    <property type="entry name" value="HTH-TYPE TRANSCRIPTIONAL REGULATOR LMRA"/>
    <property type="match status" value="1"/>
</dbReference>
<organism evidence="6 7">
    <name type="scientific">Robinsoniella peoriensis</name>
    <dbReference type="NCBI Taxonomy" id="180332"/>
    <lineage>
        <taxon>Bacteria</taxon>
        <taxon>Bacillati</taxon>
        <taxon>Bacillota</taxon>
        <taxon>Clostridia</taxon>
        <taxon>Lachnospirales</taxon>
        <taxon>Lachnospiraceae</taxon>
        <taxon>Robinsoniella</taxon>
    </lineage>
</organism>
<dbReference type="EMBL" id="QGQD01000058">
    <property type="protein sequence ID" value="TLD00144.1"/>
    <property type="molecule type" value="Genomic_DNA"/>
</dbReference>
<dbReference type="SUPFAM" id="SSF48498">
    <property type="entry name" value="Tetracyclin repressor-like, C-terminal domain"/>
    <property type="match status" value="1"/>
</dbReference>
<dbReference type="RefSeq" id="WP_138002743.1">
    <property type="nucleotide sequence ID" value="NZ_QGQD01000058.1"/>
</dbReference>
<gene>
    <name evidence="6" type="primary">yfiR</name>
    <name evidence="6" type="ORF">DSM106044_02983</name>
</gene>
<proteinExistence type="predicted"/>
<evidence type="ECO:0000313" key="7">
    <source>
        <dbReference type="Proteomes" id="UP000306509"/>
    </source>
</evidence>
<name>A0A4U8Q748_9FIRM</name>
<accession>A0A4U8Q748</accession>
<evidence type="ECO:0000256" key="2">
    <source>
        <dbReference type="ARBA" id="ARBA00023125"/>
    </source>
</evidence>
<dbReference type="InterPro" id="IPR009057">
    <property type="entry name" value="Homeodomain-like_sf"/>
</dbReference>
<dbReference type="Proteomes" id="UP000306509">
    <property type="component" value="Unassembled WGS sequence"/>
</dbReference>
<dbReference type="SUPFAM" id="SSF46689">
    <property type="entry name" value="Homeodomain-like"/>
    <property type="match status" value="1"/>
</dbReference>
<evidence type="ECO:0000256" key="1">
    <source>
        <dbReference type="ARBA" id="ARBA00023015"/>
    </source>
</evidence>
<keyword evidence="7" id="KW-1185">Reference proteome</keyword>
<dbReference type="STRING" id="180332.GCA_000797495_03051"/>
<dbReference type="GO" id="GO:0003677">
    <property type="term" value="F:DNA binding"/>
    <property type="evidence" value="ECO:0007669"/>
    <property type="project" value="UniProtKB-UniRule"/>
</dbReference>
<reference evidence="6 7" key="1">
    <citation type="journal article" date="2019" name="Anaerobe">
        <title>Detection of Robinsoniella peoriensis in multiple bone samples of a trauma patient.</title>
        <authorList>
            <person name="Schrottner P."/>
            <person name="Hartwich K."/>
            <person name="Bunk B."/>
            <person name="Schober I."/>
            <person name="Helbig S."/>
            <person name="Rudolph W.W."/>
            <person name="Gunzer F."/>
        </authorList>
    </citation>
    <scope>NUCLEOTIDE SEQUENCE [LARGE SCALE GENOMIC DNA]</scope>
    <source>
        <strain evidence="6 7">DSM 106044</strain>
    </source>
</reference>
<dbReference type="PANTHER" id="PTHR47506">
    <property type="entry name" value="TRANSCRIPTIONAL REGULATORY PROTEIN"/>
    <property type="match status" value="1"/>
</dbReference>
<sequence length="196" mass="22940">MNRRGTETRRLILKKSYPLFAEKGFKEVTMKDICECTGLSRGGLYRHYDSTSQIFAEILDELLKRQEDEFSEKIKKKESAICILNDVLERYRLEMLDTGNSLSVAIYEFYSLPQSEHIPNALLEQYLLSKEMWSRLIQYGIEQQEFKQVDIPAVFDLIVFSYQGVRMYSRLMPLGKDIPDRIVRQIKELLLPPEGA</sequence>
<evidence type="ECO:0000256" key="3">
    <source>
        <dbReference type="ARBA" id="ARBA00023163"/>
    </source>
</evidence>
<feature type="domain" description="HTH tetR-type" evidence="5">
    <location>
        <begin position="6"/>
        <end position="66"/>
    </location>
</feature>
<evidence type="ECO:0000259" key="5">
    <source>
        <dbReference type="PROSITE" id="PS50977"/>
    </source>
</evidence>
<evidence type="ECO:0000256" key="4">
    <source>
        <dbReference type="PROSITE-ProRule" id="PRU00335"/>
    </source>
</evidence>
<comment type="caution">
    <text evidence="6">The sequence shown here is derived from an EMBL/GenBank/DDBJ whole genome shotgun (WGS) entry which is preliminary data.</text>
</comment>
<evidence type="ECO:0000313" key="6">
    <source>
        <dbReference type="EMBL" id="TLD00144.1"/>
    </source>
</evidence>
<dbReference type="InterPro" id="IPR036271">
    <property type="entry name" value="Tet_transcr_reg_TetR-rel_C_sf"/>
</dbReference>
<keyword evidence="2 4" id="KW-0238">DNA-binding</keyword>
<dbReference type="PRINTS" id="PR00455">
    <property type="entry name" value="HTHTETR"/>
</dbReference>
<feature type="DNA-binding region" description="H-T-H motif" evidence="4">
    <location>
        <begin position="29"/>
        <end position="48"/>
    </location>
</feature>
<dbReference type="Gene3D" id="1.10.357.10">
    <property type="entry name" value="Tetracycline Repressor, domain 2"/>
    <property type="match status" value="1"/>
</dbReference>
<keyword evidence="1" id="KW-0805">Transcription regulation</keyword>
<dbReference type="InterPro" id="IPR001647">
    <property type="entry name" value="HTH_TetR"/>
</dbReference>
<keyword evidence="3" id="KW-0804">Transcription</keyword>
<dbReference type="PROSITE" id="PS50977">
    <property type="entry name" value="HTH_TETR_2"/>
    <property type="match status" value="1"/>
</dbReference>
<dbReference type="Pfam" id="PF00440">
    <property type="entry name" value="TetR_N"/>
    <property type="match status" value="1"/>
</dbReference>
<protein>
    <submittedName>
        <fullName evidence="6">Putative HTH-type transcriptional regulator YfiR</fullName>
    </submittedName>
</protein>
<dbReference type="Gene3D" id="1.10.10.60">
    <property type="entry name" value="Homeodomain-like"/>
    <property type="match status" value="1"/>
</dbReference>